<evidence type="ECO:0000313" key="2">
    <source>
        <dbReference type="EMBL" id="GFY74863.1"/>
    </source>
</evidence>
<dbReference type="Proteomes" id="UP000886998">
    <property type="component" value="Unassembled WGS sequence"/>
</dbReference>
<name>A0A8X6YQ17_9ARAC</name>
<protein>
    <submittedName>
        <fullName evidence="2">Uncharacterized protein</fullName>
    </submittedName>
</protein>
<sequence length="282" mass="31713">MEMGDKDIVQPPQKMDELQKSSNKEKKRSQAKTNNEIGDTASNPNSSAKVSSVKGRSRLTYEEKMEILELLNKVTVTLRNATCKFLEGGISKTREESIKSLQSTDLDEEKIEKDIDELLISSEESLKCLEKCETGSKSPSSYSELDLGKDVEECMKRLDSCKNVEDCMKKLDHDESPSVLGKVDEFMRKIDLILKIEDCVDDPARPTESKTKGETPLIEDHDSSEETPISLMTKLQNISISAKQKLTLLEEIDRELTQETDKLTSLIDSLENSIKIGFKAQI</sequence>
<organism evidence="2 3">
    <name type="scientific">Trichonephila inaurata madagascariensis</name>
    <dbReference type="NCBI Taxonomy" id="2747483"/>
    <lineage>
        <taxon>Eukaryota</taxon>
        <taxon>Metazoa</taxon>
        <taxon>Ecdysozoa</taxon>
        <taxon>Arthropoda</taxon>
        <taxon>Chelicerata</taxon>
        <taxon>Arachnida</taxon>
        <taxon>Araneae</taxon>
        <taxon>Araneomorphae</taxon>
        <taxon>Entelegynae</taxon>
        <taxon>Araneoidea</taxon>
        <taxon>Nephilidae</taxon>
        <taxon>Trichonephila</taxon>
        <taxon>Trichonephila inaurata</taxon>
    </lineage>
</organism>
<feature type="compositionally biased region" description="Basic and acidic residues" evidence="1">
    <location>
        <begin position="203"/>
        <end position="221"/>
    </location>
</feature>
<dbReference type="OrthoDB" id="10437458at2759"/>
<gene>
    <name evidence="2" type="ORF">TNIN_50631</name>
</gene>
<feature type="region of interest" description="Disordered" evidence="1">
    <location>
        <begin position="203"/>
        <end position="226"/>
    </location>
</feature>
<feature type="compositionally biased region" description="Basic and acidic residues" evidence="1">
    <location>
        <begin position="1"/>
        <end position="24"/>
    </location>
</feature>
<evidence type="ECO:0000256" key="1">
    <source>
        <dbReference type="SAM" id="MobiDB-lite"/>
    </source>
</evidence>
<reference evidence="2" key="1">
    <citation type="submission" date="2020-08" db="EMBL/GenBank/DDBJ databases">
        <title>Multicomponent nature underlies the extraordinary mechanical properties of spider dragline silk.</title>
        <authorList>
            <person name="Kono N."/>
            <person name="Nakamura H."/>
            <person name="Mori M."/>
            <person name="Yoshida Y."/>
            <person name="Ohtoshi R."/>
            <person name="Malay A.D."/>
            <person name="Moran D.A.P."/>
            <person name="Tomita M."/>
            <person name="Numata K."/>
            <person name="Arakawa K."/>
        </authorList>
    </citation>
    <scope>NUCLEOTIDE SEQUENCE</scope>
</reference>
<feature type="region of interest" description="Disordered" evidence="1">
    <location>
        <begin position="1"/>
        <end position="56"/>
    </location>
</feature>
<dbReference type="EMBL" id="BMAV01021007">
    <property type="protein sequence ID" value="GFY74863.1"/>
    <property type="molecule type" value="Genomic_DNA"/>
</dbReference>
<proteinExistence type="predicted"/>
<dbReference type="AlphaFoldDB" id="A0A8X6YQ17"/>
<accession>A0A8X6YQ17</accession>
<comment type="caution">
    <text evidence="2">The sequence shown here is derived from an EMBL/GenBank/DDBJ whole genome shotgun (WGS) entry which is preliminary data.</text>
</comment>
<feature type="compositionally biased region" description="Polar residues" evidence="1">
    <location>
        <begin position="31"/>
        <end position="50"/>
    </location>
</feature>
<evidence type="ECO:0000313" key="3">
    <source>
        <dbReference type="Proteomes" id="UP000886998"/>
    </source>
</evidence>
<keyword evidence="3" id="KW-1185">Reference proteome</keyword>